<dbReference type="PROSITE" id="PS50111">
    <property type="entry name" value="CHEMOTAXIS_TRANSDUC_2"/>
    <property type="match status" value="1"/>
</dbReference>
<dbReference type="InterPro" id="IPR009875">
    <property type="entry name" value="PilZ_domain"/>
</dbReference>
<dbReference type="Gene3D" id="1.10.287.950">
    <property type="entry name" value="Methyl-accepting chemotaxis protein"/>
    <property type="match status" value="1"/>
</dbReference>
<accession>A0ABT9E411</accession>
<dbReference type="SUPFAM" id="SSF58104">
    <property type="entry name" value="Methyl-accepting chemotaxis protein (MCP) signaling domain"/>
    <property type="match status" value="1"/>
</dbReference>
<comment type="caution">
    <text evidence="8">The sequence shown here is derived from an EMBL/GenBank/DDBJ whole genome shotgun (WGS) entry which is preliminary data.</text>
</comment>
<keyword evidence="9" id="KW-1185">Reference proteome</keyword>
<dbReference type="Gene3D" id="6.10.340.10">
    <property type="match status" value="1"/>
</dbReference>
<dbReference type="InterPro" id="IPR024478">
    <property type="entry name" value="HlyB_4HB_MCP"/>
</dbReference>
<dbReference type="PRINTS" id="PR00260">
    <property type="entry name" value="CHEMTRNSDUCR"/>
</dbReference>
<evidence type="ECO:0000256" key="5">
    <source>
        <dbReference type="SAM" id="Phobius"/>
    </source>
</evidence>
<dbReference type="PANTHER" id="PTHR32089:SF112">
    <property type="entry name" value="LYSOZYME-LIKE PROTEIN-RELATED"/>
    <property type="match status" value="1"/>
</dbReference>
<dbReference type="InterPro" id="IPR003660">
    <property type="entry name" value="HAMP_dom"/>
</dbReference>
<evidence type="ECO:0000313" key="9">
    <source>
        <dbReference type="Proteomes" id="UP001243009"/>
    </source>
</evidence>
<protein>
    <submittedName>
        <fullName evidence="8">Methyl-accepting chemotaxis protein</fullName>
    </submittedName>
</protein>
<gene>
    <name evidence="8" type="ORF">Q7A36_21185</name>
</gene>
<evidence type="ECO:0000256" key="3">
    <source>
        <dbReference type="PROSITE-ProRule" id="PRU00284"/>
    </source>
</evidence>
<evidence type="ECO:0000259" key="6">
    <source>
        <dbReference type="PROSITE" id="PS50111"/>
    </source>
</evidence>
<dbReference type="RefSeq" id="WP_305105739.1">
    <property type="nucleotide sequence ID" value="NZ_JAUTWS010000022.1"/>
</dbReference>
<reference evidence="8 9" key="1">
    <citation type="submission" date="2023-08" db="EMBL/GenBank/DDBJ databases">
        <title>The draft genome sequence of Paracraurococcus sp. LOR1-02.</title>
        <authorList>
            <person name="Kingkaew E."/>
            <person name="Tanasupawat S."/>
        </authorList>
    </citation>
    <scope>NUCLEOTIDE SEQUENCE [LARGE SCALE GENOMIC DNA]</scope>
    <source>
        <strain evidence="8 9">LOR1-02</strain>
    </source>
</reference>
<keyword evidence="1 3" id="KW-0807">Transducer</keyword>
<dbReference type="Proteomes" id="UP001243009">
    <property type="component" value="Unassembled WGS sequence"/>
</dbReference>
<evidence type="ECO:0000256" key="1">
    <source>
        <dbReference type="ARBA" id="ARBA00023224"/>
    </source>
</evidence>
<evidence type="ECO:0000259" key="7">
    <source>
        <dbReference type="PROSITE" id="PS50885"/>
    </source>
</evidence>
<name>A0ABT9E411_9PROT</name>
<dbReference type="EMBL" id="JAUTWS010000022">
    <property type="protein sequence ID" value="MDO9710879.1"/>
    <property type="molecule type" value="Genomic_DNA"/>
</dbReference>
<dbReference type="Pfam" id="PF07238">
    <property type="entry name" value="PilZ"/>
    <property type="match status" value="1"/>
</dbReference>
<dbReference type="PROSITE" id="PS50885">
    <property type="entry name" value="HAMP"/>
    <property type="match status" value="1"/>
</dbReference>
<dbReference type="SMART" id="SM00283">
    <property type="entry name" value="MA"/>
    <property type="match status" value="1"/>
</dbReference>
<dbReference type="Gene3D" id="2.40.10.220">
    <property type="entry name" value="predicted glycosyltransferase like domains"/>
    <property type="match status" value="1"/>
</dbReference>
<dbReference type="SUPFAM" id="SSF141371">
    <property type="entry name" value="PilZ domain-like"/>
    <property type="match status" value="1"/>
</dbReference>
<dbReference type="PANTHER" id="PTHR32089">
    <property type="entry name" value="METHYL-ACCEPTING CHEMOTAXIS PROTEIN MCPB"/>
    <property type="match status" value="1"/>
</dbReference>
<dbReference type="Pfam" id="PF00015">
    <property type="entry name" value="MCPsignal"/>
    <property type="match status" value="1"/>
</dbReference>
<organism evidence="8 9">
    <name type="scientific">Paracraurococcus lichenis</name>
    <dbReference type="NCBI Taxonomy" id="3064888"/>
    <lineage>
        <taxon>Bacteria</taxon>
        <taxon>Pseudomonadati</taxon>
        <taxon>Pseudomonadota</taxon>
        <taxon>Alphaproteobacteria</taxon>
        <taxon>Acetobacterales</taxon>
        <taxon>Roseomonadaceae</taxon>
        <taxon>Paracraurococcus</taxon>
    </lineage>
</organism>
<evidence type="ECO:0000256" key="4">
    <source>
        <dbReference type="SAM" id="MobiDB-lite"/>
    </source>
</evidence>
<feature type="domain" description="Methyl-accepting transducer" evidence="6">
    <location>
        <begin position="300"/>
        <end position="536"/>
    </location>
</feature>
<dbReference type="InterPro" id="IPR004090">
    <property type="entry name" value="Chemotax_Me-accpt_rcpt"/>
</dbReference>
<keyword evidence="5" id="KW-0472">Membrane</keyword>
<dbReference type="Pfam" id="PF12729">
    <property type="entry name" value="4HB_MCP_1"/>
    <property type="match status" value="1"/>
</dbReference>
<comment type="similarity">
    <text evidence="2">Belongs to the methyl-accepting chemotaxis (MCP) protein family.</text>
</comment>
<evidence type="ECO:0000313" key="8">
    <source>
        <dbReference type="EMBL" id="MDO9710879.1"/>
    </source>
</evidence>
<dbReference type="Pfam" id="PF00672">
    <property type="entry name" value="HAMP"/>
    <property type="match status" value="1"/>
</dbReference>
<feature type="transmembrane region" description="Helical" evidence="5">
    <location>
        <begin position="183"/>
        <end position="205"/>
    </location>
</feature>
<keyword evidence="5" id="KW-0812">Transmembrane</keyword>
<sequence length="662" mass="69658">MSIRSKLLAAFGTLIALILAVGGFSVIELRGLNSEAAEIRDNWLPSVAALGRMTEIATRHRQLQATVMLAPNAEVRAAEEKRLVAAQDALETSWRDYKGLISPGEEQRLADTVDRTLREYLALTDRNMAYVRGGDRDAAIAFYFGEGRRGFTAFRDAASRDRDFNADSGKAAANRGEAAYRKAIWFIGLLLAGAVALGVAAALWLGGHVGRSVTGLAAAMRRLAARDYGFDLPWKSRGDEIGDMARALEECRTGLHAADGMAAAQLAERAAKDRRQAAMDRNTTDFGTSISGVMQRLTQTAATMRDAAAEMTASSQRTEQSASTTAHEGEQSSRNLSAVAAATEELSVSVDEISRRVTQVASSAREAVGRAKVTDETVGGLAEASQRIGEVVRLITDIAGQTNLLALNATIEAARAGEAGKGFAVVAGEVKALAEQTAKATEEIGQQIHSIRSATDGAVLAVRGAVEAIARVDDVAAAIAAAVEEQGAATRDISARVQDVAGASSRAMRAMNEVSAIAKSAGETSQQVQEAADGVGQVACTLRSEVDHFLAAMAKDGEDDRRRYERISGQGMRVTLRSAGQGEVGAVVRDISRGGAALQTDWNLASGADLQVEFSDRRGAVPARAVRASGGVLAIAFRQDAETIAQVDGVLDRLGHAVPVAA</sequence>
<feature type="compositionally biased region" description="Polar residues" evidence="4">
    <location>
        <begin position="312"/>
        <end position="336"/>
    </location>
</feature>
<dbReference type="SMART" id="SM00304">
    <property type="entry name" value="HAMP"/>
    <property type="match status" value="1"/>
</dbReference>
<keyword evidence="5" id="KW-1133">Transmembrane helix</keyword>
<feature type="domain" description="HAMP" evidence="7">
    <location>
        <begin position="207"/>
        <end position="260"/>
    </location>
</feature>
<evidence type="ECO:0000256" key="2">
    <source>
        <dbReference type="ARBA" id="ARBA00029447"/>
    </source>
</evidence>
<proteinExistence type="inferred from homology"/>
<dbReference type="InterPro" id="IPR004089">
    <property type="entry name" value="MCPsignal_dom"/>
</dbReference>
<feature type="region of interest" description="Disordered" evidence="4">
    <location>
        <begin position="305"/>
        <end position="337"/>
    </location>
</feature>